<evidence type="ECO:0000256" key="1">
    <source>
        <dbReference type="SAM" id="MobiDB-lite"/>
    </source>
</evidence>
<comment type="caution">
    <text evidence="2">The sequence shown here is derived from an EMBL/GenBank/DDBJ whole genome shotgun (WGS) entry which is preliminary data.</text>
</comment>
<evidence type="ECO:0000313" key="3">
    <source>
        <dbReference type="Proteomes" id="UP001497744"/>
    </source>
</evidence>
<protein>
    <submittedName>
        <fullName evidence="2">Oligomerization domain protein</fullName>
    </submittedName>
</protein>
<dbReference type="Proteomes" id="UP001497744">
    <property type="component" value="Unassembled WGS sequence"/>
</dbReference>
<name>A0AAV4LND9_BABCB</name>
<organism evidence="2 3">
    <name type="scientific">Babesia caballi</name>
    <dbReference type="NCBI Taxonomy" id="5871"/>
    <lineage>
        <taxon>Eukaryota</taxon>
        <taxon>Sar</taxon>
        <taxon>Alveolata</taxon>
        <taxon>Apicomplexa</taxon>
        <taxon>Aconoidasida</taxon>
        <taxon>Piroplasmida</taxon>
        <taxon>Babesiidae</taxon>
        <taxon>Babesia</taxon>
    </lineage>
</organism>
<accession>A0AAV4LND9</accession>
<feature type="region of interest" description="Disordered" evidence="1">
    <location>
        <begin position="283"/>
        <end position="325"/>
    </location>
</feature>
<sequence>MPNNKWVCTYTGRLFSALSTPQSRTGLLVWPPLSARRNHGIDTQLCRHFTTDDTSDRFRHVRDALPRRDPIPEDPVLVAPTELPVERSFEPEAKEPEAKLDRDTLRSIPLETIEDALLKFVPENIRDSSPDDEFLTPGQIFYLENRDKLFDNIRRRYLEETGGKDAAALTDNDIESLLPLLMEDEQYGSYDAEQVVSPGKHHLWDYNTSEVASTSQQRRQERMANVVVVDMDSCNRRDQAMYCIVATGSTRAHCRYTRLTRRRARAGGSDACYTGQSSTLRCPSSLTPPTAATPGATSGSWRGSARCASTSWSRKSGNGRVGSGGDLEGENDVLVGQLPVHRGEGLQLVLDVVVLLVLGVKEDAEHAASVALDADDLADDLGGRCDILKDGLVDAGQRPVPGPDAELLATAAVDAAHVGRVDAVGHEYDHGALLERADLDLLAVGDDHLLHVALQVRVAAGLDVKQALGNLQLQRSWLVLAHDLFFGLVTHFVLNGFHGTGTRPRHRPLALSLTGTHNSRLNVQVFTAKTCGCR</sequence>
<keyword evidence="3" id="KW-1185">Reference proteome</keyword>
<dbReference type="AlphaFoldDB" id="A0AAV4LND9"/>
<reference evidence="2 3" key="1">
    <citation type="submission" date="2021-06" db="EMBL/GenBank/DDBJ databases">
        <title>Genome sequence of Babesia caballi.</title>
        <authorList>
            <person name="Yamagishi J."/>
            <person name="Kidaka T."/>
            <person name="Ochi A."/>
        </authorList>
    </citation>
    <scope>NUCLEOTIDE SEQUENCE [LARGE SCALE GENOMIC DNA]</scope>
    <source>
        <strain evidence="2">USDA-D6B2</strain>
    </source>
</reference>
<dbReference type="GeneID" id="94192590"/>
<feature type="compositionally biased region" description="Polar residues" evidence="1">
    <location>
        <begin position="307"/>
        <end position="316"/>
    </location>
</feature>
<dbReference type="EMBL" id="BPLF01000001">
    <property type="protein sequence ID" value="GIX61107.1"/>
    <property type="molecule type" value="Genomic_DNA"/>
</dbReference>
<dbReference type="RefSeq" id="XP_067713178.1">
    <property type="nucleotide sequence ID" value="XM_067857077.1"/>
</dbReference>
<proteinExistence type="predicted"/>
<evidence type="ECO:0000313" key="2">
    <source>
        <dbReference type="EMBL" id="GIX61107.1"/>
    </source>
</evidence>
<feature type="compositionally biased region" description="Low complexity" evidence="1">
    <location>
        <begin position="283"/>
        <end position="300"/>
    </location>
</feature>
<gene>
    <name evidence="2" type="ORF">BcabD6B2_05420</name>
</gene>